<dbReference type="SUPFAM" id="SSF46785">
    <property type="entry name" value="Winged helix' DNA-binding domain"/>
    <property type="match status" value="1"/>
</dbReference>
<dbReference type="PANTHER" id="PTHR33164:SF57">
    <property type="entry name" value="MARR-FAMILY TRANSCRIPTIONAL REGULATOR"/>
    <property type="match status" value="1"/>
</dbReference>
<dbReference type="InterPro" id="IPR000835">
    <property type="entry name" value="HTH_MarR-typ"/>
</dbReference>
<evidence type="ECO:0000313" key="2">
    <source>
        <dbReference type="EMBL" id="NYD72026.1"/>
    </source>
</evidence>
<dbReference type="PANTHER" id="PTHR33164">
    <property type="entry name" value="TRANSCRIPTIONAL REGULATOR, MARR FAMILY"/>
    <property type="match status" value="1"/>
</dbReference>
<dbReference type="Pfam" id="PF12802">
    <property type="entry name" value="MarR_2"/>
    <property type="match status" value="1"/>
</dbReference>
<dbReference type="InterPro" id="IPR036388">
    <property type="entry name" value="WH-like_DNA-bd_sf"/>
</dbReference>
<dbReference type="Gene3D" id="1.10.10.10">
    <property type="entry name" value="Winged helix-like DNA-binding domain superfamily/Winged helix DNA-binding domain"/>
    <property type="match status" value="1"/>
</dbReference>
<dbReference type="RefSeq" id="WP_179548853.1">
    <property type="nucleotide sequence ID" value="NZ_BSEW01000002.1"/>
</dbReference>
<dbReference type="AlphaFoldDB" id="A0A852SSX0"/>
<evidence type="ECO:0000259" key="1">
    <source>
        <dbReference type="PROSITE" id="PS50995"/>
    </source>
</evidence>
<accession>A0A852SSX0</accession>
<dbReference type="GO" id="GO:0003677">
    <property type="term" value="F:DNA binding"/>
    <property type="evidence" value="ECO:0007669"/>
    <property type="project" value="UniProtKB-KW"/>
</dbReference>
<dbReference type="PROSITE" id="PS50995">
    <property type="entry name" value="HTH_MARR_2"/>
    <property type="match status" value="1"/>
</dbReference>
<evidence type="ECO:0000313" key="3">
    <source>
        <dbReference type="Proteomes" id="UP000549913"/>
    </source>
</evidence>
<name>A0A852SSX0_9MICO</name>
<keyword evidence="3" id="KW-1185">Reference proteome</keyword>
<dbReference type="InterPro" id="IPR036390">
    <property type="entry name" value="WH_DNA-bd_sf"/>
</dbReference>
<dbReference type="PRINTS" id="PR00598">
    <property type="entry name" value="HTHMARR"/>
</dbReference>
<keyword evidence="2" id="KW-0238">DNA-binding</keyword>
<feature type="domain" description="HTH marR-type" evidence="1">
    <location>
        <begin position="11"/>
        <end position="147"/>
    </location>
</feature>
<proteinExistence type="predicted"/>
<reference evidence="2 3" key="1">
    <citation type="submission" date="2020-07" db="EMBL/GenBank/DDBJ databases">
        <title>Sequencing the genomes of 1000 actinobacteria strains.</title>
        <authorList>
            <person name="Klenk H.-P."/>
        </authorList>
    </citation>
    <scope>NUCLEOTIDE SEQUENCE [LARGE SCALE GENOMIC DNA]</scope>
    <source>
        <strain evidence="2 3">DSM 26474</strain>
    </source>
</reference>
<dbReference type="Proteomes" id="UP000549913">
    <property type="component" value="Unassembled WGS sequence"/>
</dbReference>
<dbReference type="GO" id="GO:0003700">
    <property type="term" value="F:DNA-binding transcription factor activity"/>
    <property type="evidence" value="ECO:0007669"/>
    <property type="project" value="InterPro"/>
</dbReference>
<sequence length="162" mass="17862">MSADERPLHYRSPVVETMTSLLTVWWSPQFQRDIVGDDGRDLSTIEIRMLWTLGSQGPSRGAELAEALSASAPSVSKAAAKLHRAGLVTREPSPSDQRSHTLHLTASGRAVAQRLYDVGDDTVTEIFASWPVADVEALSGLLERFASDSQQYARRLRRTRGE</sequence>
<dbReference type="EMBL" id="JACCBM010000001">
    <property type="protein sequence ID" value="NYD72026.1"/>
    <property type="molecule type" value="Genomic_DNA"/>
</dbReference>
<gene>
    <name evidence="2" type="ORF">BJ984_003184</name>
</gene>
<comment type="caution">
    <text evidence="2">The sequence shown here is derived from an EMBL/GenBank/DDBJ whole genome shotgun (WGS) entry which is preliminary data.</text>
</comment>
<organism evidence="2 3">
    <name type="scientific">Herbiconiux flava</name>
    <dbReference type="NCBI Taxonomy" id="881268"/>
    <lineage>
        <taxon>Bacteria</taxon>
        <taxon>Bacillati</taxon>
        <taxon>Actinomycetota</taxon>
        <taxon>Actinomycetes</taxon>
        <taxon>Micrococcales</taxon>
        <taxon>Microbacteriaceae</taxon>
        <taxon>Herbiconiux</taxon>
    </lineage>
</organism>
<dbReference type="InterPro" id="IPR039422">
    <property type="entry name" value="MarR/SlyA-like"/>
</dbReference>
<protein>
    <submittedName>
        <fullName evidence="2">DNA-binding MarR family transcriptional regulator</fullName>
    </submittedName>
</protein>
<dbReference type="SMART" id="SM00347">
    <property type="entry name" value="HTH_MARR"/>
    <property type="match status" value="1"/>
</dbReference>
<dbReference type="GO" id="GO:0006950">
    <property type="term" value="P:response to stress"/>
    <property type="evidence" value="ECO:0007669"/>
    <property type="project" value="TreeGrafter"/>
</dbReference>